<dbReference type="Proteomes" id="UP000198406">
    <property type="component" value="Unassembled WGS sequence"/>
</dbReference>
<name>A0A1Z5KJF1_FISSO</name>
<accession>A0A1Z5KJF1</accession>
<evidence type="ECO:0000313" key="2">
    <source>
        <dbReference type="Proteomes" id="UP000198406"/>
    </source>
</evidence>
<dbReference type="OrthoDB" id="41777at2759"/>
<reference evidence="1 2" key="1">
    <citation type="journal article" date="2015" name="Plant Cell">
        <title>Oil accumulation by the oleaginous diatom Fistulifera solaris as revealed by the genome and transcriptome.</title>
        <authorList>
            <person name="Tanaka T."/>
            <person name="Maeda Y."/>
            <person name="Veluchamy A."/>
            <person name="Tanaka M."/>
            <person name="Abida H."/>
            <person name="Marechal E."/>
            <person name="Bowler C."/>
            <person name="Muto M."/>
            <person name="Sunaga Y."/>
            <person name="Tanaka M."/>
            <person name="Yoshino T."/>
            <person name="Taniguchi T."/>
            <person name="Fukuda Y."/>
            <person name="Nemoto M."/>
            <person name="Matsumoto M."/>
            <person name="Wong P.S."/>
            <person name="Aburatani S."/>
            <person name="Fujibuchi W."/>
        </authorList>
    </citation>
    <scope>NUCLEOTIDE SEQUENCE [LARGE SCALE GENOMIC DNA]</scope>
    <source>
        <strain evidence="1 2">JPCC DA0580</strain>
    </source>
</reference>
<evidence type="ECO:0000313" key="1">
    <source>
        <dbReference type="EMBL" id="GAX26424.1"/>
    </source>
</evidence>
<dbReference type="InterPro" id="IPR016024">
    <property type="entry name" value="ARM-type_fold"/>
</dbReference>
<dbReference type="InterPro" id="IPR011989">
    <property type="entry name" value="ARM-like"/>
</dbReference>
<dbReference type="Gene3D" id="1.25.10.10">
    <property type="entry name" value="Leucine-rich Repeat Variant"/>
    <property type="match status" value="1"/>
</dbReference>
<gene>
    <name evidence="1" type="ORF">FisN_37Hh026</name>
</gene>
<dbReference type="AlphaFoldDB" id="A0A1Z5KJF1"/>
<organism evidence="1 2">
    <name type="scientific">Fistulifera solaris</name>
    <name type="common">Oleaginous diatom</name>
    <dbReference type="NCBI Taxonomy" id="1519565"/>
    <lineage>
        <taxon>Eukaryota</taxon>
        <taxon>Sar</taxon>
        <taxon>Stramenopiles</taxon>
        <taxon>Ochrophyta</taxon>
        <taxon>Bacillariophyta</taxon>
        <taxon>Bacillariophyceae</taxon>
        <taxon>Bacillariophycidae</taxon>
        <taxon>Naviculales</taxon>
        <taxon>Naviculaceae</taxon>
        <taxon>Fistulifera</taxon>
    </lineage>
</organism>
<dbReference type="EMBL" id="BDSP01000245">
    <property type="protein sequence ID" value="GAX26424.1"/>
    <property type="molecule type" value="Genomic_DNA"/>
</dbReference>
<comment type="caution">
    <text evidence="1">The sequence shown here is derived from an EMBL/GenBank/DDBJ whole genome shotgun (WGS) entry which is preliminary data.</text>
</comment>
<sequence length="390" mass="43512">MKEGSLFWAPDGRPRFPIVTLVSILPLMYTGHYHWALTALFATFLTACCNAMEELDTETKTDIRLNVMSPEDIVHELEKATGEDRTTIVATGLRQLSQKYHKQSTRLKDQPKPSVAKEQIQRLEEMALLSQRAAYVALHQCPQDDTVVAGAISLLALIAKDEAVRERHVQQTDVYGLDVPLRCIRDALERAKEHNEINLDEPNGCERFDDMSIAQQQAELQRKACLWLGALAGGLNDLVVQEGGFEILLNAASWYRNHSEVVNWALWAIFELCQDNVKRKAALVELNGVTCILQAMETTVTESVEVARHGLAIIFDIMRTDPQEFVVLDGPLIDMYKVKHAALNAGIHSICLAAMKSYSDKPEIMMLGQALLVGTAYNGKIPTFTGPNVR</sequence>
<dbReference type="InParanoid" id="A0A1Z5KJF1"/>
<keyword evidence="2" id="KW-1185">Reference proteome</keyword>
<protein>
    <submittedName>
        <fullName evidence="1">Uncharacterized protein</fullName>
    </submittedName>
</protein>
<proteinExistence type="predicted"/>
<dbReference type="SUPFAM" id="SSF48371">
    <property type="entry name" value="ARM repeat"/>
    <property type="match status" value="1"/>
</dbReference>